<keyword evidence="8" id="KW-1133">Transmembrane helix</keyword>
<dbReference type="InterPro" id="IPR005467">
    <property type="entry name" value="His_kinase_dom"/>
</dbReference>
<keyword evidence="5" id="KW-0418">Kinase</keyword>
<keyword evidence="8" id="KW-0472">Membrane</keyword>
<sequence>MVWQQTPYTLPLAATTAFLFGFATYLWSLDRSRWGSGTFLGGLLLFAGGSWTGLYTLRLSAATLPGKLLWIRLEFVAVLALSVIWLAYVVQYTGRTRWLTRRVFGPLAAIAAGIELLVLTDGSHHLIYREYGLTQVASFTVFDPVYGPAFAVYLGFSYTLLGASLLFLATAAVHARGVFRWQIGVLVLFSVVPGAAGILYVTDVTFVPGLNVAALSFAVSAAVVVVSFARFRWTEMTPIARDQAFEAMTEAVVVLDAKRRIIDFNAAAERVLPESGDGLMGDPVTEPLPDLAGALDGLDGADDAEAEVRTELTGSDGDDRLELDVRVSPIGVGESTGYTVLLHDITARTVAEERAEERREKIEELHRIARDLTAARTREEVFQRAVDGGEAVLGADVCRLAVVDDSHLIPAASSGEDPLDSYDPQPIDRGVAGVTFQSGAPVVVDDLAETRSATAPASGSDGGPYLADGAAAPEPTHRALLSAPVGDIGTIQALSTEPGAFTDDDREVMELLTTHIETAIQRADAEADLRTERDRLEEFASVVSHDLRNPLNVAQGRIELLKREAPAEHVEPIDRSLSRMEDIITDILTLAREGEAAGDTDTVDLELCVGDAWAIIDTGSAVIEHADELGTVEADPSRLRRLLENLFRNAIEHGSTVSEGDDGAGIGTQADPAVTVRVGRLDDREGFYVADDGPGIPAEDRGSVFEQGYTSREEGTGLGLAIVERIADAHGWTVVAAESDAGGARFEIRTNE</sequence>
<dbReference type="RefSeq" id="WP_185192441.1">
    <property type="nucleotide sequence ID" value="NZ_JACKXD010000002.1"/>
</dbReference>
<feature type="transmembrane region" description="Helical" evidence="8">
    <location>
        <begin position="213"/>
        <end position="231"/>
    </location>
</feature>
<feature type="region of interest" description="Disordered" evidence="7">
    <location>
        <begin position="451"/>
        <end position="471"/>
    </location>
</feature>
<gene>
    <name evidence="10" type="ORF">H5V44_07260</name>
</gene>
<keyword evidence="8" id="KW-0812">Transmembrane</keyword>
<feature type="transmembrane region" description="Helical" evidence="8">
    <location>
        <begin position="39"/>
        <end position="57"/>
    </location>
</feature>
<dbReference type="Pfam" id="PF02518">
    <property type="entry name" value="HATPase_c"/>
    <property type="match status" value="1"/>
</dbReference>
<evidence type="ECO:0000256" key="5">
    <source>
        <dbReference type="ARBA" id="ARBA00022777"/>
    </source>
</evidence>
<dbReference type="Gene3D" id="3.30.450.20">
    <property type="entry name" value="PAS domain"/>
    <property type="match status" value="1"/>
</dbReference>
<accession>A0A7J9SJ85</accession>
<protein>
    <recommendedName>
        <fullName evidence="2">histidine kinase</fullName>
        <ecNumber evidence="2">2.7.13.3</ecNumber>
    </recommendedName>
</protein>
<evidence type="ECO:0000259" key="9">
    <source>
        <dbReference type="PROSITE" id="PS50109"/>
    </source>
</evidence>
<feature type="domain" description="Histidine kinase" evidence="9">
    <location>
        <begin position="542"/>
        <end position="752"/>
    </location>
</feature>
<dbReference type="Pfam" id="PF08448">
    <property type="entry name" value="PAS_4"/>
    <property type="match status" value="1"/>
</dbReference>
<dbReference type="Pfam" id="PF13185">
    <property type="entry name" value="GAF_2"/>
    <property type="match status" value="1"/>
</dbReference>
<keyword evidence="6" id="KW-0902">Two-component regulatory system</keyword>
<dbReference type="InterPro" id="IPR036890">
    <property type="entry name" value="HATPase_C_sf"/>
</dbReference>
<reference evidence="10 11" key="1">
    <citation type="submission" date="2020-08" db="EMBL/GenBank/DDBJ databases">
        <authorList>
            <person name="Seo M.-J."/>
        </authorList>
    </citation>
    <scope>NUCLEOTIDE SEQUENCE [LARGE SCALE GENOMIC DNA]</scope>
    <source>
        <strain evidence="10 11">MBLA0160</strain>
    </source>
</reference>
<dbReference type="InterPro" id="IPR029016">
    <property type="entry name" value="GAF-like_dom_sf"/>
</dbReference>
<name>A0A7J9SJ85_9EURY</name>
<feature type="transmembrane region" description="Helical" evidence="8">
    <location>
        <begin position="183"/>
        <end position="201"/>
    </location>
</feature>
<dbReference type="Proteomes" id="UP000546257">
    <property type="component" value="Unassembled WGS sequence"/>
</dbReference>
<dbReference type="SMART" id="SM00387">
    <property type="entry name" value="HATPase_c"/>
    <property type="match status" value="1"/>
</dbReference>
<dbReference type="AlphaFoldDB" id="A0A7J9SJ85"/>
<dbReference type="SUPFAM" id="SSF55785">
    <property type="entry name" value="PYP-like sensor domain (PAS domain)"/>
    <property type="match status" value="1"/>
</dbReference>
<comment type="caution">
    <text evidence="10">The sequence shown here is derived from an EMBL/GenBank/DDBJ whole genome shotgun (WGS) entry which is preliminary data.</text>
</comment>
<feature type="transmembrane region" description="Helical" evidence="8">
    <location>
        <begin position="150"/>
        <end position="171"/>
    </location>
</feature>
<feature type="transmembrane region" description="Helical" evidence="8">
    <location>
        <begin position="6"/>
        <end position="27"/>
    </location>
</feature>
<dbReference type="InterPro" id="IPR013656">
    <property type="entry name" value="PAS_4"/>
</dbReference>
<dbReference type="PANTHER" id="PTHR43711:SF1">
    <property type="entry name" value="HISTIDINE KINASE 1"/>
    <property type="match status" value="1"/>
</dbReference>
<dbReference type="SMART" id="SM00388">
    <property type="entry name" value="HisKA"/>
    <property type="match status" value="1"/>
</dbReference>
<dbReference type="NCBIfam" id="TIGR00229">
    <property type="entry name" value="sensory_box"/>
    <property type="match status" value="1"/>
</dbReference>
<dbReference type="Gene3D" id="1.10.287.130">
    <property type="match status" value="1"/>
</dbReference>
<dbReference type="SMART" id="SM00065">
    <property type="entry name" value="GAF"/>
    <property type="match status" value="1"/>
</dbReference>
<evidence type="ECO:0000256" key="3">
    <source>
        <dbReference type="ARBA" id="ARBA00022553"/>
    </source>
</evidence>
<dbReference type="PRINTS" id="PR00344">
    <property type="entry name" value="BCTRLSENSOR"/>
</dbReference>
<dbReference type="InterPro" id="IPR000014">
    <property type="entry name" value="PAS"/>
</dbReference>
<feature type="transmembrane region" description="Helical" evidence="8">
    <location>
        <begin position="69"/>
        <end position="90"/>
    </location>
</feature>
<keyword evidence="3" id="KW-0597">Phosphoprotein</keyword>
<keyword evidence="4" id="KW-0808">Transferase</keyword>
<dbReference type="InterPro" id="IPR004358">
    <property type="entry name" value="Sig_transdc_His_kin-like_C"/>
</dbReference>
<dbReference type="Gene3D" id="3.30.450.40">
    <property type="match status" value="1"/>
</dbReference>
<comment type="catalytic activity">
    <reaction evidence="1">
        <text>ATP + protein L-histidine = ADP + protein N-phospho-L-histidine.</text>
        <dbReference type="EC" id="2.7.13.3"/>
    </reaction>
</comment>
<evidence type="ECO:0000256" key="2">
    <source>
        <dbReference type="ARBA" id="ARBA00012438"/>
    </source>
</evidence>
<dbReference type="Pfam" id="PF00512">
    <property type="entry name" value="HisKA"/>
    <property type="match status" value="1"/>
</dbReference>
<dbReference type="GO" id="GO:0000155">
    <property type="term" value="F:phosphorelay sensor kinase activity"/>
    <property type="evidence" value="ECO:0007669"/>
    <property type="project" value="InterPro"/>
</dbReference>
<dbReference type="SUPFAM" id="SSF55781">
    <property type="entry name" value="GAF domain-like"/>
    <property type="match status" value="1"/>
</dbReference>
<dbReference type="InterPro" id="IPR036097">
    <property type="entry name" value="HisK_dim/P_sf"/>
</dbReference>
<evidence type="ECO:0000256" key="8">
    <source>
        <dbReference type="SAM" id="Phobius"/>
    </source>
</evidence>
<dbReference type="InterPro" id="IPR003018">
    <property type="entry name" value="GAF"/>
</dbReference>
<evidence type="ECO:0000256" key="6">
    <source>
        <dbReference type="ARBA" id="ARBA00023012"/>
    </source>
</evidence>
<evidence type="ECO:0000256" key="1">
    <source>
        <dbReference type="ARBA" id="ARBA00000085"/>
    </source>
</evidence>
<dbReference type="SUPFAM" id="SSF47384">
    <property type="entry name" value="Homodimeric domain of signal transducing histidine kinase"/>
    <property type="match status" value="1"/>
</dbReference>
<dbReference type="InterPro" id="IPR031621">
    <property type="entry name" value="HisKA_7TM"/>
</dbReference>
<keyword evidence="11" id="KW-1185">Reference proteome</keyword>
<evidence type="ECO:0000313" key="10">
    <source>
        <dbReference type="EMBL" id="MBB6646086.1"/>
    </source>
</evidence>
<dbReference type="Pfam" id="PF16927">
    <property type="entry name" value="HisKA_7TM"/>
    <property type="match status" value="1"/>
</dbReference>
<dbReference type="CDD" id="cd00075">
    <property type="entry name" value="HATPase"/>
    <property type="match status" value="1"/>
</dbReference>
<dbReference type="PANTHER" id="PTHR43711">
    <property type="entry name" value="TWO-COMPONENT HISTIDINE KINASE"/>
    <property type="match status" value="1"/>
</dbReference>
<dbReference type="InterPro" id="IPR003594">
    <property type="entry name" value="HATPase_dom"/>
</dbReference>
<dbReference type="InterPro" id="IPR035965">
    <property type="entry name" value="PAS-like_dom_sf"/>
</dbReference>
<evidence type="ECO:0000256" key="4">
    <source>
        <dbReference type="ARBA" id="ARBA00022679"/>
    </source>
</evidence>
<dbReference type="SUPFAM" id="SSF55874">
    <property type="entry name" value="ATPase domain of HSP90 chaperone/DNA topoisomerase II/histidine kinase"/>
    <property type="match status" value="1"/>
</dbReference>
<dbReference type="Gene3D" id="3.30.565.10">
    <property type="entry name" value="Histidine kinase-like ATPase, C-terminal domain"/>
    <property type="match status" value="1"/>
</dbReference>
<organism evidence="10 11">
    <name type="scientific">Halobellus ruber</name>
    <dbReference type="NCBI Taxonomy" id="2761102"/>
    <lineage>
        <taxon>Archaea</taxon>
        <taxon>Methanobacteriati</taxon>
        <taxon>Methanobacteriota</taxon>
        <taxon>Stenosarchaea group</taxon>
        <taxon>Halobacteria</taxon>
        <taxon>Halobacteriales</taxon>
        <taxon>Haloferacaceae</taxon>
        <taxon>Halobellus</taxon>
    </lineage>
</organism>
<evidence type="ECO:0000313" key="11">
    <source>
        <dbReference type="Proteomes" id="UP000546257"/>
    </source>
</evidence>
<dbReference type="EC" id="2.7.13.3" evidence="2"/>
<feature type="transmembrane region" description="Helical" evidence="8">
    <location>
        <begin position="102"/>
        <end position="120"/>
    </location>
</feature>
<dbReference type="EMBL" id="JACKXD010000002">
    <property type="protein sequence ID" value="MBB6646086.1"/>
    <property type="molecule type" value="Genomic_DNA"/>
</dbReference>
<dbReference type="CDD" id="cd00082">
    <property type="entry name" value="HisKA"/>
    <property type="match status" value="1"/>
</dbReference>
<evidence type="ECO:0000256" key="7">
    <source>
        <dbReference type="SAM" id="MobiDB-lite"/>
    </source>
</evidence>
<dbReference type="InterPro" id="IPR050736">
    <property type="entry name" value="Sensor_HK_Regulatory"/>
</dbReference>
<proteinExistence type="predicted"/>
<dbReference type="PROSITE" id="PS50109">
    <property type="entry name" value="HIS_KIN"/>
    <property type="match status" value="1"/>
</dbReference>
<dbReference type="InterPro" id="IPR003661">
    <property type="entry name" value="HisK_dim/P_dom"/>
</dbReference>